<reference evidence="10" key="1">
    <citation type="submission" date="2022-07" db="EMBL/GenBank/DDBJ databases">
        <title>Complete genome of CX2.</title>
        <authorList>
            <person name="Cao G."/>
        </authorList>
    </citation>
    <scope>NUCLEOTIDE SEQUENCE</scope>
    <source>
        <strain evidence="10">CX2</strain>
        <plasmid evidence="10">pCXA</plasmid>
    </source>
</reference>
<sequence length="484" mass="55990">MELNALKNWLFEAANILRGPVDQSDYKAYIFPLLFLKRISDVYDEEKAEAIKLYGEDFLDEHRFVIPTECHWQDIRKVTTDLGQKIQSSMRKIEAANPDSLYGIFGDTQWTNKDKLSDALLIDLIEHFSEKNLNNENVNPNTMGDAYEFLIERFADLSNKKAGEFYTPRSVVRLMTMILDPQEKMSIYDPACGTGGMLLEAIDYLKKQGREYRNLKLYGNEKNLTTSAIAKINMFLHDITDFEIVRTDTLKNPTFFEEDKLKKFDLVIANPPFSLKNWGREEWENDERNYLGVLPPKTNGDFAWILHMLKSLKENGKMAVVLPHGVLFRSAAEQKIRKELIDNDYFETIIGLGPNLFYGTLISTSIIVLNKNKPKIKKNKVQFIDGSDLYKSGKAQNFMFDEHINKIYELYTSYENKEGLTAIATSGEIAKEDYNLTLTRYIKKLKVEDTVTLNETYEEMLKAYTLSEQADDEVLEMLLQMEEI</sequence>
<dbReference type="InterPro" id="IPR022749">
    <property type="entry name" value="D12N6_MeTrfase_N"/>
</dbReference>
<gene>
    <name evidence="10" type="ORF">NMQ00_16225</name>
</gene>
<dbReference type="InterPro" id="IPR029063">
    <property type="entry name" value="SAM-dependent_MTases_sf"/>
</dbReference>
<evidence type="ECO:0000313" key="11">
    <source>
        <dbReference type="Proteomes" id="UP001060325"/>
    </source>
</evidence>
<comment type="similarity">
    <text evidence="1">Belongs to the N(4)/N(6)-methyltransferase family.</text>
</comment>
<keyword evidence="3" id="KW-0489">Methyltransferase</keyword>
<keyword evidence="11" id="KW-1185">Reference proteome</keyword>
<dbReference type="InterPro" id="IPR038333">
    <property type="entry name" value="T1MK-like_N_sf"/>
</dbReference>
<evidence type="ECO:0000256" key="7">
    <source>
        <dbReference type="ARBA" id="ARBA00047942"/>
    </source>
</evidence>
<dbReference type="CDD" id="cd02440">
    <property type="entry name" value="AdoMet_MTases"/>
    <property type="match status" value="1"/>
</dbReference>
<dbReference type="PANTHER" id="PTHR42933">
    <property type="entry name" value="SLR6095 PROTEIN"/>
    <property type="match status" value="1"/>
</dbReference>
<evidence type="ECO:0000259" key="9">
    <source>
        <dbReference type="Pfam" id="PF12161"/>
    </source>
</evidence>
<evidence type="ECO:0000256" key="3">
    <source>
        <dbReference type="ARBA" id="ARBA00022603"/>
    </source>
</evidence>
<accession>A0ABY5FSG0</accession>
<evidence type="ECO:0000256" key="1">
    <source>
        <dbReference type="ARBA" id="ARBA00006594"/>
    </source>
</evidence>
<dbReference type="InterPro" id="IPR002052">
    <property type="entry name" value="DNA_methylase_N6_adenine_CS"/>
</dbReference>
<dbReference type="Pfam" id="PF02384">
    <property type="entry name" value="N6_Mtase"/>
    <property type="match status" value="1"/>
</dbReference>
<dbReference type="EC" id="2.1.1.72" evidence="2"/>
<keyword evidence="10" id="KW-0614">Plasmid</keyword>
<evidence type="ECO:0000256" key="6">
    <source>
        <dbReference type="ARBA" id="ARBA00022747"/>
    </source>
</evidence>
<comment type="catalytic activity">
    <reaction evidence="7">
        <text>a 2'-deoxyadenosine in DNA + S-adenosyl-L-methionine = an N(6)-methyl-2'-deoxyadenosine in DNA + S-adenosyl-L-homocysteine + H(+)</text>
        <dbReference type="Rhea" id="RHEA:15197"/>
        <dbReference type="Rhea" id="RHEA-COMP:12418"/>
        <dbReference type="Rhea" id="RHEA-COMP:12419"/>
        <dbReference type="ChEBI" id="CHEBI:15378"/>
        <dbReference type="ChEBI" id="CHEBI:57856"/>
        <dbReference type="ChEBI" id="CHEBI:59789"/>
        <dbReference type="ChEBI" id="CHEBI:90615"/>
        <dbReference type="ChEBI" id="CHEBI:90616"/>
        <dbReference type="EC" id="2.1.1.72"/>
    </reaction>
</comment>
<feature type="domain" description="N6 adenine-specific DNA methyltransferase N-terminal" evidence="9">
    <location>
        <begin position="6"/>
        <end position="128"/>
    </location>
</feature>
<dbReference type="Gene3D" id="1.20.1260.30">
    <property type="match status" value="1"/>
</dbReference>
<protein>
    <recommendedName>
        <fullName evidence="2">site-specific DNA-methyltransferase (adenine-specific)</fullName>
        <ecNumber evidence="2">2.1.1.72</ecNumber>
    </recommendedName>
</protein>
<dbReference type="Pfam" id="PF12161">
    <property type="entry name" value="HsdM_N"/>
    <property type="match status" value="1"/>
</dbReference>
<evidence type="ECO:0000256" key="5">
    <source>
        <dbReference type="ARBA" id="ARBA00022691"/>
    </source>
</evidence>
<dbReference type="InterPro" id="IPR003356">
    <property type="entry name" value="DNA_methylase_A-5"/>
</dbReference>
<geneLocation type="plasmid" evidence="10 11">
    <name>pCXA</name>
</geneLocation>
<keyword evidence="5" id="KW-0949">S-adenosyl-L-methionine</keyword>
<dbReference type="RefSeq" id="WP_255178749.1">
    <property type="nucleotide sequence ID" value="NZ_CP101463.1"/>
</dbReference>
<evidence type="ECO:0000259" key="8">
    <source>
        <dbReference type="Pfam" id="PF02384"/>
    </source>
</evidence>
<dbReference type="PROSITE" id="PS00092">
    <property type="entry name" value="N6_MTASE"/>
    <property type="match status" value="1"/>
</dbReference>
<dbReference type="InterPro" id="IPR051537">
    <property type="entry name" value="DNA_Adenine_Mtase"/>
</dbReference>
<keyword evidence="6" id="KW-0680">Restriction system</keyword>
<name>A0ABY5FSG0_9BACL</name>
<dbReference type="PANTHER" id="PTHR42933:SF3">
    <property type="entry name" value="TYPE I RESTRICTION ENZYME MJAVIII METHYLASE SUBUNIT"/>
    <property type="match status" value="1"/>
</dbReference>
<evidence type="ECO:0000256" key="2">
    <source>
        <dbReference type="ARBA" id="ARBA00011900"/>
    </source>
</evidence>
<organism evidence="10 11">
    <name type="scientific">Exiguobacterium aurantiacum</name>
    <dbReference type="NCBI Taxonomy" id="33987"/>
    <lineage>
        <taxon>Bacteria</taxon>
        <taxon>Bacillati</taxon>
        <taxon>Bacillota</taxon>
        <taxon>Bacilli</taxon>
        <taxon>Bacillales</taxon>
        <taxon>Bacillales Family XII. Incertae Sedis</taxon>
        <taxon>Exiguobacterium</taxon>
    </lineage>
</organism>
<dbReference type="Proteomes" id="UP001060325">
    <property type="component" value="Plasmid pCXA"/>
</dbReference>
<dbReference type="Gene3D" id="3.40.50.150">
    <property type="entry name" value="Vaccinia Virus protein VP39"/>
    <property type="match status" value="1"/>
</dbReference>
<dbReference type="EMBL" id="CP101463">
    <property type="protein sequence ID" value="UTT44546.1"/>
    <property type="molecule type" value="Genomic_DNA"/>
</dbReference>
<dbReference type="SUPFAM" id="SSF53335">
    <property type="entry name" value="S-adenosyl-L-methionine-dependent methyltransferases"/>
    <property type="match status" value="1"/>
</dbReference>
<feature type="domain" description="DNA methylase adenine-specific" evidence="8">
    <location>
        <begin position="141"/>
        <end position="449"/>
    </location>
</feature>
<keyword evidence="4" id="KW-0808">Transferase</keyword>
<evidence type="ECO:0000313" key="10">
    <source>
        <dbReference type="EMBL" id="UTT44546.1"/>
    </source>
</evidence>
<proteinExistence type="inferred from homology"/>
<dbReference type="PRINTS" id="PR00507">
    <property type="entry name" value="N12N6MTFRASE"/>
</dbReference>
<evidence type="ECO:0000256" key="4">
    <source>
        <dbReference type="ARBA" id="ARBA00022679"/>
    </source>
</evidence>